<comment type="caution">
    <text evidence="2">The sequence shown here is derived from an EMBL/GenBank/DDBJ whole genome shotgun (WGS) entry which is preliminary data.</text>
</comment>
<keyword evidence="1" id="KW-0472">Membrane</keyword>
<dbReference type="Pfam" id="PF19455">
    <property type="entry name" value="DUF5993"/>
    <property type="match status" value="1"/>
</dbReference>
<dbReference type="Proteomes" id="UP001501637">
    <property type="component" value="Unassembled WGS sequence"/>
</dbReference>
<sequence>MDTLIFGGLLATLYALHRQRSRAVLLGGWWIMLVLTIVLLAHHITSSLKLGLSY</sequence>
<evidence type="ECO:0000313" key="3">
    <source>
        <dbReference type="Proteomes" id="UP001501637"/>
    </source>
</evidence>
<accession>A0ABP6M9T9</accession>
<evidence type="ECO:0000256" key="1">
    <source>
        <dbReference type="SAM" id="Phobius"/>
    </source>
</evidence>
<gene>
    <name evidence="2" type="ORF">GCM10010449_15550</name>
</gene>
<dbReference type="EMBL" id="BAAAUG010000022">
    <property type="protein sequence ID" value="GAA3092697.1"/>
    <property type="molecule type" value="Genomic_DNA"/>
</dbReference>
<reference evidence="3" key="1">
    <citation type="journal article" date="2019" name="Int. J. Syst. Evol. Microbiol.">
        <title>The Global Catalogue of Microorganisms (GCM) 10K type strain sequencing project: providing services to taxonomists for standard genome sequencing and annotation.</title>
        <authorList>
            <consortium name="The Broad Institute Genomics Platform"/>
            <consortium name="The Broad Institute Genome Sequencing Center for Infectious Disease"/>
            <person name="Wu L."/>
            <person name="Ma J."/>
        </authorList>
    </citation>
    <scope>NUCLEOTIDE SEQUENCE [LARGE SCALE GENOMIC DNA]</scope>
    <source>
        <strain evidence="3">JCM 9092</strain>
    </source>
</reference>
<dbReference type="InterPro" id="IPR046035">
    <property type="entry name" value="DUF5993"/>
</dbReference>
<keyword evidence="1" id="KW-1133">Transmembrane helix</keyword>
<evidence type="ECO:0000313" key="2">
    <source>
        <dbReference type="EMBL" id="GAA3092697.1"/>
    </source>
</evidence>
<keyword evidence="3" id="KW-1185">Reference proteome</keyword>
<keyword evidence="1" id="KW-0812">Transmembrane</keyword>
<name>A0ABP6M9T9_9ACTN</name>
<dbReference type="RefSeq" id="WP_344519725.1">
    <property type="nucleotide sequence ID" value="NZ_BAAAUG010000022.1"/>
</dbReference>
<feature type="transmembrane region" description="Helical" evidence="1">
    <location>
        <begin position="28"/>
        <end position="48"/>
    </location>
</feature>
<proteinExistence type="predicted"/>
<protein>
    <submittedName>
        <fullName evidence="2">Uncharacterized protein</fullName>
    </submittedName>
</protein>
<organism evidence="2 3">
    <name type="scientific">Streptomyces rectiviolaceus</name>
    <dbReference type="NCBI Taxonomy" id="332591"/>
    <lineage>
        <taxon>Bacteria</taxon>
        <taxon>Bacillati</taxon>
        <taxon>Actinomycetota</taxon>
        <taxon>Actinomycetes</taxon>
        <taxon>Kitasatosporales</taxon>
        <taxon>Streptomycetaceae</taxon>
        <taxon>Streptomyces</taxon>
    </lineage>
</organism>